<proteinExistence type="predicted"/>
<name>A0A2N3IA99_9BACT</name>
<dbReference type="InterPro" id="IPR041218">
    <property type="entry name" value="DUF5606"/>
</dbReference>
<organism evidence="4 5">
    <name type="scientific">Raineya orbicola</name>
    <dbReference type="NCBI Taxonomy" id="2016530"/>
    <lineage>
        <taxon>Bacteria</taxon>
        <taxon>Pseudomonadati</taxon>
        <taxon>Bacteroidota</taxon>
        <taxon>Cytophagia</taxon>
        <taxon>Cytophagales</taxon>
        <taxon>Raineyaceae</taxon>
        <taxon>Raineya</taxon>
    </lineage>
</organism>
<protein>
    <submittedName>
        <fullName evidence="4">Uncharacterized protein</fullName>
    </submittedName>
</protein>
<comment type="caution">
    <text evidence="4">The sequence shown here is derived from an EMBL/GenBank/DDBJ whole genome shotgun (WGS) entry which is preliminary data.</text>
</comment>
<dbReference type="Proteomes" id="UP000233387">
    <property type="component" value="Unassembled WGS sequence"/>
</dbReference>
<evidence type="ECO:0000256" key="1">
    <source>
        <dbReference type="SAM" id="MobiDB-lite"/>
    </source>
</evidence>
<evidence type="ECO:0000259" key="3">
    <source>
        <dbReference type="Pfam" id="PF21186"/>
    </source>
</evidence>
<evidence type="ECO:0000313" key="4">
    <source>
        <dbReference type="EMBL" id="PKQ67227.1"/>
    </source>
</evidence>
<dbReference type="RefSeq" id="WP_165778122.1">
    <property type="nucleotide sequence ID" value="NZ_NKXO01000037.1"/>
</dbReference>
<reference evidence="4 5" key="1">
    <citation type="submission" date="2017-06" db="EMBL/GenBank/DDBJ databases">
        <title>Raineya orbicola gen. nov., sp. nov. a slightly thermophilic bacterium of the phylum Bacteroidetes and the description of Raineyaceae fam. nov.</title>
        <authorList>
            <person name="Albuquerque L."/>
            <person name="Polonia A.R.M."/>
            <person name="Barroso C."/>
            <person name="Froufe H.J.C."/>
            <person name="Lage O."/>
            <person name="Lobo-Da-Cunha A."/>
            <person name="Egas C."/>
            <person name="Da Costa M.S."/>
        </authorList>
    </citation>
    <scope>NUCLEOTIDE SEQUENCE [LARGE SCALE GENOMIC DNA]</scope>
    <source>
        <strain evidence="4 5">SPSPC-11</strain>
    </source>
</reference>
<feature type="domain" description="DUF5606" evidence="2">
    <location>
        <begin position="3"/>
        <end position="49"/>
    </location>
</feature>
<accession>A0A2N3IA99</accession>
<sequence>MELKEIAAISGKEGLFRILKPARSGVIVETLDAQKRKMAVGVSEKVSILKEISIYTTTQEGSVALEEVLYKMHEKYQGSLPINAKADTADLMAFIEEILPEYNSEKVYPSDVKKLVKWYEILFREVPDVLVRKAEPVAESPTQAEIQPETIDKKAVETSNENNTEVEKPKKTRSTKKKSETTEVESKVEEPASEEKPKKARSTKKKTETTQEQETTSEIEKPKKKSTKTQKEA</sequence>
<gene>
    <name evidence="4" type="ORF">Rain11_2154</name>
</gene>
<feature type="region of interest" description="Disordered" evidence="1">
    <location>
        <begin position="136"/>
        <end position="233"/>
    </location>
</feature>
<dbReference type="Gene3D" id="1.10.10.1650">
    <property type="match status" value="1"/>
</dbReference>
<feature type="compositionally biased region" description="Basic and acidic residues" evidence="1">
    <location>
        <begin position="177"/>
        <end position="197"/>
    </location>
</feature>
<feature type="compositionally biased region" description="Basic residues" evidence="1">
    <location>
        <begin position="222"/>
        <end position="233"/>
    </location>
</feature>
<dbReference type="Gene3D" id="2.30.30.730">
    <property type="match status" value="1"/>
</dbReference>
<keyword evidence="5" id="KW-1185">Reference proteome</keyword>
<evidence type="ECO:0000259" key="2">
    <source>
        <dbReference type="Pfam" id="PF18347"/>
    </source>
</evidence>
<dbReference type="InterPro" id="IPR049281">
    <property type="entry name" value="BVU_3817-like_C_sf"/>
</dbReference>
<dbReference type="InterPro" id="IPR049280">
    <property type="entry name" value="DUF6852"/>
</dbReference>
<feature type="domain" description="DUF6852" evidence="3">
    <location>
        <begin position="52"/>
        <end position="122"/>
    </location>
</feature>
<dbReference type="Pfam" id="PF18347">
    <property type="entry name" value="DUF5606"/>
    <property type="match status" value="1"/>
</dbReference>
<dbReference type="EMBL" id="NKXO01000037">
    <property type="protein sequence ID" value="PKQ67227.1"/>
    <property type="molecule type" value="Genomic_DNA"/>
</dbReference>
<dbReference type="Pfam" id="PF21186">
    <property type="entry name" value="DUF6852"/>
    <property type="match status" value="1"/>
</dbReference>
<dbReference type="InterPro" id="IPR049282">
    <property type="entry name" value="BVU_3817_N_sf"/>
</dbReference>
<dbReference type="AlphaFoldDB" id="A0A2N3IA99"/>
<evidence type="ECO:0000313" key="5">
    <source>
        <dbReference type="Proteomes" id="UP000233387"/>
    </source>
</evidence>